<evidence type="ECO:0000313" key="4">
    <source>
        <dbReference type="EMBL" id="MBA8925226.1"/>
    </source>
</evidence>
<dbReference type="PANTHER" id="PTHR42937">
    <property type="match status" value="1"/>
</dbReference>
<name>A0ABR6BEC7_9PSEU</name>
<dbReference type="RefSeq" id="WP_182837263.1">
    <property type="nucleotide sequence ID" value="NZ_BAAABQ010000084.1"/>
</dbReference>
<feature type="domain" description="Tryptophan synthase beta chain-like PALP" evidence="3">
    <location>
        <begin position="34"/>
        <end position="316"/>
    </location>
</feature>
<protein>
    <submittedName>
        <fullName evidence="4">Diaminopropionate ammonia-lyase</fullName>
        <ecNumber evidence="4">4.3.1.15</ecNumber>
    </submittedName>
</protein>
<gene>
    <name evidence="4" type="ORF">BC739_002425</name>
</gene>
<dbReference type="Proteomes" id="UP000517916">
    <property type="component" value="Unassembled WGS sequence"/>
</dbReference>
<comment type="cofactor">
    <cofactor evidence="1">
        <name>pyridoxal 5'-phosphate</name>
        <dbReference type="ChEBI" id="CHEBI:597326"/>
    </cofactor>
</comment>
<accession>A0ABR6BEC7</accession>
<keyword evidence="2" id="KW-0663">Pyridoxal phosphate</keyword>
<dbReference type="EMBL" id="JACJID010000002">
    <property type="protein sequence ID" value="MBA8925226.1"/>
    <property type="molecule type" value="Genomic_DNA"/>
</dbReference>
<dbReference type="SUPFAM" id="SSF53686">
    <property type="entry name" value="Tryptophan synthase beta subunit-like PLP-dependent enzymes"/>
    <property type="match status" value="1"/>
</dbReference>
<dbReference type="Gene3D" id="3.40.50.1100">
    <property type="match status" value="2"/>
</dbReference>
<dbReference type="GO" id="GO:0008838">
    <property type="term" value="F:diaminopropionate ammonia-lyase activity"/>
    <property type="evidence" value="ECO:0007669"/>
    <property type="project" value="UniProtKB-EC"/>
</dbReference>
<dbReference type="InterPro" id="IPR001926">
    <property type="entry name" value="TrpB-like_PALP"/>
</dbReference>
<dbReference type="Pfam" id="PF00291">
    <property type="entry name" value="PALP"/>
    <property type="match status" value="1"/>
</dbReference>
<evidence type="ECO:0000256" key="1">
    <source>
        <dbReference type="ARBA" id="ARBA00001933"/>
    </source>
</evidence>
<keyword evidence="5" id="KW-1185">Reference proteome</keyword>
<evidence type="ECO:0000313" key="5">
    <source>
        <dbReference type="Proteomes" id="UP000517916"/>
    </source>
</evidence>
<organism evidence="4 5">
    <name type="scientific">Kutzneria viridogrisea</name>
    <dbReference type="NCBI Taxonomy" id="47990"/>
    <lineage>
        <taxon>Bacteria</taxon>
        <taxon>Bacillati</taxon>
        <taxon>Actinomycetota</taxon>
        <taxon>Actinomycetes</taxon>
        <taxon>Pseudonocardiales</taxon>
        <taxon>Pseudonocardiaceae</taxon>
        <taxon>Kutzneria</taxon>
    </lineage>
</organism>
<comment type="caution">
    <text evidence="4">The sequence shown here is derived from an EMBL/GenBank/DDBJ whole genome shotgun (WGS) entry which is preliminary data.</text>
</comment>
<dbReference type="InterPro" id="IPR036052">
    <property type="entry name" value="TrpB-like_PALP_sf"/>
</dbReference>
<reference evidence="4 5" key="1">
    <citation type="submission" date="2020-08" db="EMBL/GenBank/DDBJ databases">
        <title>Genomic Encyclopedia of Archaeal and Bacterial Type Strains, Phase II (KMG-II): from individual species to whole genera.</title>
        <authorList>
            <person name="Goeker M."/>
        </authorList>
    </citation>
    <scope>NUCLEOTIDE SEQUENCE [LARGE SCALE GENOMIC DNA]</scope>
    <source>
        <strain evidence="4 5">DSM 43850</strain>
    </source>
</reference>
<keyword evidence="4" id="KW-0456">Lyase</keyword>
<evidence type="ECO:0000259" key="3">
    <source>
        <dbReference type="Pfam" id="PF00291"/>
    </source>
</evidence>
<proteinExistence type="predicted"/>
<sequence length="321" mass="33370">MTTALHPAYRNAKAREWRCTAAPREVTDFHRRLPGYAPTPLTALPDTPYFVKDESSRLGLPSFKALGASWGIRQALADARPGARLVTATDGNHGRAVAHFARLLGVPAQVFVPEFVGTTAVAAIRAEGATVVRVPGDYDAAVATAAAEDGVLVQDTAWPGYERIPAAIVDGYSTLFREIDEQLADSPALVVVPMGVGSLAQAAVRHYRSAHRGVALLGVEPVTSACVLASLHAGRPVTVRTAPTSMAGLNCGTPSSIAWPWLRDGLDGAVSVDEEQAARAMEVLAAAGINAGPCGAATLAAASLVPHEGPVVLINTEGRHG</sequence>
<dbReference type="EC" id="4.3.1.15" evidence="4"/>
<dbReference type="PANTHER" id="PTHR42937:SF1">
    <property type="entry name" value="DIAMINOPROPIONATE AMMONIA-LYASE"/>
    <property type="match status" value="1"/>
</dbReference>
<evidence type="ECO:0000256" key="2">
    <source>
        <dbReference type="ARBA" id="ARBA00022898"/>
    </source>
</evidence>